<name>A0A9P5MVN2_9AGAM</name>
<dbReference type="AlphaFoldDB" id="A0A9P5MVN2"/>
<dbReference type="OrthoDB" id="3260379at2759"/>
<protein>
    <submittedName>
        <fullName evidence="2">Uncharacterized protein</fullName>
    </submittedName>
</protein>
<dbReference type="EMBL" id="WHVB01000008">
    <property type="protein sequence ID" value="KAF8480052.1"/>
    <property type="molecule type" value="Genomic_DNA"/>
</dbReference>
<organism evidence="2 3">
    <name type="scientific">Russula ochroleuca</name>
    <dbReference type="NCBI Taxonomy" id="152965"/>
    <lineage>
        <taxon>Eukaryota</taxon>
        <taxon>Fungi</taxon>
        <taxon>Dikarya</taxon>
        <taxon>Basidiomycota</taxon>
        <taxon>Agaricomycotina</taxon>
        <taxon>Agaricomycetes</taxon>
        <taxon>Russulales</taxon>
        <taxon>Russulaceae</taxon>
        <taxon>Russula</taxon>
    </lineage>
</organism>
<dbReference type="Proteomes" id="UP000759537">
    <property type="component" value="Unassembled WGS sequence"/>
</dbReference>
<accession>A0A9P5MVN2</accession>
<proteinExistence type="predicted"/>
<feature type="region of interest" description="Disordered" evidence="1">
    <location>
        <begin position="69"/>
        <end position="92"/>
    </location>
</feature>
<gene>
    <name evidence="2" type="ORF">DFH94DRAFT_739970</name>
</gene>
<keyword evidence="3" id="KW-1185">Reference proteome</keyword>
<sequence>MPKQKKVPAALHSEISEYASLLRVLRVTDTLDITTQLTRLDSPSLPWRATSVNEEETGQREASTISHVDRMGVSSSSVEDQGRPSALDASIPPQMSRNTWTRWPLLAEDLHIPEWGFEVEIYSLAKQALLFDLSTPNQLPGDTSSESRRIDSNVSSEDQMEALLPPSSLRTLADASSSHLEHILSAVASYSPVVDKSTQHRCLPISWESVLKIVSATGLVDGRSVSYGM</sequence>
<evidence type="ECO:0000313" key="2">
    <source>
        <dbReference type="EMBL" id="KAF8480052.1"/>
    </source>
</evidence>
<feature type="region of interest" description="Disordered" evidence="1">
    <location>
        <begin position="135"/>
        <end position="158"/>
    </location>
</feature>
<feature type="compositionally biased region" description="Polar residues" evidence="1">
    <location>
        <begin position="135"/>
        <end position="144"/>
    </location>
</feature>
<comment type="caution">
    <text evidence="2">The sequence shown here is derived from an EMBL/GenBank/DDBJ whole genome shotgun (WGS) entry which is preliminary data.</text>
</comment>
<reference evidence="2" key="2">
    <citation type="journal article" date="2020" name="Nat. Commun.">
        <title>Large-scale genome sequencing of mycorrhizal fungi provides insights into the early evolution of symbiotic traits.</title>
        <authorList>
            <person name="Miyauchi S."/>
            <person name="Kiss E."/>
            <person name="Kuo A."/>
            <person name="Drula E."/>
            <person name="Kohler A."/>
            <person name="Sanchez-Garcia M."/>
            <person name="Morin E."/>
            <person name="Andreopoulos B."/>
            <person name="Barry K.W."/>
            <person name="Bonito G."/>
            <person name="Buee M."/>
            <person name="Carver A."/>
            <person name="Chen C."/>
            <person name="Cichocki N."/>
            <person name="Clum A."/>
            <person name="Culley D."/>
            <person name="Crous P.W."/>
            <person name="Fauchery L."/>
            <person name="Girlanda M."/>
            <person name="Hayes R.D."/>
            <person name="Keri Z."/>
            <person name="LaButti K."/>
            <person name="Lipzen A."/>
            <person name="Lombard V."/>
            <person name="Magnuson J."/>
            <person name="Maillard F."/>
            <person name="Murat C."/>
            <person name="Nolan M."/>
            <person name="Ohm R.A."/>
            <person name="Pangilinan J."/>
            <person name="Pereira M.F."/>
            <person name="Perotto S."/>
            <person name="Peter M."/>
            <person name="Pfister S."/>
            <person name="Riley R."/>
            <person name="Sitrit Y."/>
            <person name="Stielow J.B."/>
            <person name="Szollosi G."/>
            <person name="Zifcakova L."/>
            <person name="Stursova M."/>
            <person name="Spatafora J.W."/>
            <person name="Tedersoo L."/>
            <person name="Vaario L.M."/>
            <person name="Yamada A."/>
            <person name="Yan M."/>
            <person name="Wang P."/>
            <person name="Xu J."/>
            <person name="Bruns T."/>
            <person name="Baldrian P."/>
            <person name="Vilgalys R."/>
            <person name="Dunand C."/>
            <person name="Henrissat B."/>
            <person name="Grigoriev I.V."/>
            <person name="Hibbett D."/>
            <person name="Nagy L.G."/>
            <person name="Martin F.M."/>
        </authorList>
    </citation>
    <scope>NUCLEOTIDE SEQUENCE</scope>
    <source>
        <strain evidence="2">Prilba</strain>
    </source>
</reference>
<evidence type="ECO:0000256" key="1">
    <source>
        <dbReference type="SAM" id="MobiDB-lite"/>
    </source>
</evidence>
<evidence type="ECO:0000313" key="3">
    <source>
        <dbReference type="Proteomes" id="UP000759537"/>
    </source>
</evidence>
<reference evidence="2" key="1">
    <citation type="submission" date="2019-10" db="EMBL/GenBank/DDBJ databases">
        <authorList>
            <consortium name="DOE Joint Genome Institute"/>
            <person name="Kuo A."/>
            <person name="Miyauchi S."/>
            <person name="Kiss E."/>
            <person name="Drula E."/>
            <person name="Kohler A."/>
            <person name="Sanchez-Garcia M."/>
            <person name="Andreopoulos B."/>
            <person name="Barry K.W."/>
            <person name="Bonito G."/>
            <person name="Buee M."/>
            <person name="Carver A."/>
            <person name="Chen C."/>
            <person name="Cichocki N."/>
            <person name="Clum A."/>
            <person name="Culley D."/>
            <person name="Crous P.W."/>
            <person name="Fauchery L."/>
            <person name="Girlanda M."/>
            <person name="Hayes R."/>
            <person name="Keri Z."/>
            <person name="LaButti K."/>
            <person name="Lipzen A."/>
            <person name="Lombard V."/>
            <person name="Magnuson J."/>
            <person name="Maillard F."/>
            <person name="Morin E."/>
            <person name="Murat C."/>
            <person name="Nolan M."/>
            <person name="Ohm R."/>
            <person name="Pangilinan J."/>
            <person name="Pereira M."/>
            <person name="Perotto S."/>
            <person name="Peter M."/>
            <person name="Riley R."/>
            <person name="Sitrit Y."/>
            <person name="Stielow B."/>
            <person name="Szollosi G."/>
            <person name="Zifcakova L."/>
            <person name="Stursova M."/>
            <person name="Spatafora J.W."/>
            <person name="Tedersoo L."/>
            <person name="Vaario L.-M."/>
            <person name="Yamada A."/>
            <person name="Yan M."/>
            <person name="Wang P."/>
            <person name="Xu J."/>
            <person name="Bruns T."/>
            <person name="Baldrian P."/>
            <person name="Vilgalys R."/>
            <person name="Henrissat B."/>
            <person name="Grigoriev I.V."/>
            <person name="Hibbett D."/>
            <person name="Nagy L.G."/>
            <person name="Martin F.M."/>
        </authorList>
    </citation>
    <scope>NUCLEOTIDE SEQUENCE</scope>
    <source>
        <strain evidence="2">Prilba</strain>
    </source>
</reference>